<feature type="compositionally biased region" description="Acidic residues" evidence="12">
    <location>
        <begin position="516"/>
        <end position="525"/>
    </location>
</feature>
<dbReference type="InterPro" id="IPR044066">
    <property type="entry name" value="TRIAD_supradom"/>
</dbReference>
<dbReference type="InterPro" id="IPR020977">
    <property type="entry name" value="Beta-casein-like"/>
</dbReference>
<comment type="subcellular location">
    <subcellularLocation>
        <location evidence="1">Membrane</location>
        <topology evidence="1">Multi-pass membrane protein</topology>
    </subcellularLocation>
</comment>
<keyword evidence="3" id="KW-0808">Transferase</keyword>
<sequence>MARQQRAQTLRVRTKHTSGLSYGQESGPADDIKPCPRCSAYIIKMNDGSCNHMTCAVCGCEFCWLCMKEISDLHYLSPSGCTFWGKKPWSRKKKILWQLGTLIGAPVGISLIAGIAIPAMVIGIPVYVGRKIHSRYEGRKTSKHKRNLAITGGVTLSVIASPVIAAVSVGIGVPIMLAYVYGVVPISLCRGGGCGVSTANGKGVKIEFDEDDGPITVADAWRALKNPSIGESSIEGLTSVLSTSGSPTDGLSVMQGPYSETASFAALSGGTLSGGILSSGKGKYSRVIAGKCLPDYLMLCNLELSCVVPSPVADAWRALKNPSIGESSIEGLTSVLSTSGSPTDGLSVMQGPYSETASFAALSGGTLSGGILSSGKGKYSRLEVQADVQKEIFPKDTASLGAISDSASTRAMAGSIISSYNPQDRECTNMEIQVDIEAKPSHYQLVSGSSTEDSLHAHAQMAESEEGGGAAGGGEDGPPCRHQSYEQKDCLASKPWDISLAQPESIRSDLESSDTQSDDVPDITSDECGSPRSHTAACPATPRAQGGLSVGDFRKVLMKTGLVLVVLGHLSFVAAAILHGTVLRHVAAPHGPVALQYCVVNIIAVTSAIVVITSGIAAIVLSRYLSSTALRWTVFSSSVACALLSLTCALGLLASIAMTFATRGQALLAACSFGDPELLVRAPNCPFDPTRIYSSSLCLWGISLLLCAAESAFALRCAQLTHRLLALRPWWGKGGSPTTPESPEPVEGQDLLSCASSEPLTL</sequence>
<reference evidence="16" key="1">
    <citation type="submission" date="2012-07" db="EMBL/GenBank/DDBJ databases">
        <title>Genome of the Chinese tree shrew, a rising model animal genetically related to primates.</title>
        <authorList>
            <person name="Zhang G."/>
            <person name="Fan Y."/>
            <person name="Yao Y."/>
            <person name="Huang Z."/>
        </authorList>
    </citation>
    <scope>NUCLEOTIDE SEQUENCE [LARGE SCALE GENOMIC DNA]</scope>
</reference>
<keyword evidence="10 13" id="KW-1133">Transmembrane helix</keyword>
<dbReference type="AlphaFoldDB" id="L9JE33"/>
<dbReference type="GO" id="GO:0016740">
    <property type="term" value="F:transferase activity"/>
    <property type="evidence" value="ECO:0007669"/>
    <property type="project" value="UniProtKB-KW"/>
</dbReference>
<feature type="transmembrane region" description="Helical" evidence="13">
    <location>
        <begin position="692"/>
        <end position="715"/>
    </location>
</feature>
<feature type="region of interest" description="Disordered" evidence="12">
    <location>
        <begin position="504"/>
        <end position="541"/>
    </location>
</feature>
<evidence type="ECO:0000313" key="15">
    <source>
        <dbReference type="EMBL" id="ELW48613.1"/>
    </source>
</evidence>
<evidence type="ECO:0000256" key="8">
    <source>
        <dbReference type="ARBA" id="ARBA00022786"/>
    </source>
</evidence>
<evidence type="ECO:0000256" key="12">
    <source>
        <dbReference type="SAM" id="MobiDB-lite"/>
    </source>
</evidence>
<dbReference type="Proteomes" id="UP000011518">
    <property type="component" value="Unassembled WGS sequence"/>
</dbReference>
<evidence type="ECO:0000256" key="10">
    <source>
        <dbReference type="ARBA" id="ARBA00022989"/>
    </source>
</evidence>
<feature type="domain" description="RING-type" evidence="14">
    <location>
        <begin position="1"/>
        <end position="85"/>
    </location>
</feature>
<dbReference type="eggNOG" id="KOG1815">
    <property type="taxonomic scope" value="Eukaryota"/>
</dbReference>
<feature type="compositionally biased region" description="Gly residues" evidence="12">
    <location>
        <begin position="467"/>
        <end position="476"/>
    </location>
</feature>
<dbReference type="SUPFAM" id="SSF57850">
    <property type="entry name" value="RING/U-box"/>
    <property type="match status" value="1"/>
</dbReference>
<dbReference type="EMBL" id="KB321034">
    <property type="protein sequence ID" value="ELW48613.1"/>
    <property type="molecule type" value="Genomic_DNA"/>
</dbReference>
<reference evidence="16" key="2">
    <citation type="journal article" date="2013" name="Nat. Commun.">
        <title>Genome of the Chinese tree shrew.</title>
        <authorList>
            <person name="Fan Y."/>
            <person name="Huang Z.Y."/>
            <person name="Cao C.C."/>
            <person name="Chen C.S."/>
            <person name="Chen Y.X."/>
            <person name="Fan D.D."/>
            <person name="He J."/>
            <person name="Hou H.L."/>
            <person name="Hu L."/>
            <person name="Hu X.T."/>
            <person name="Jiang X.T."/>
            <person name="Lai R."/>
            <person name="Lang Y.S."/>
            <person name="Liang B."/>
            <person name="Liao S.G."/>
            <person name="Mu D."/>
            <person name="Ma Y.Y."/>
            <person name="Niu Y.Y."/>
            <person name="Sun X.Q."/>
            <person name="Xia J.Q."/>
            <person name="Xiao J."/>
            <person name="Xiong Z.Q."/>
            <person name="Xu L."/>
            <person name="Yang L."/>
            <person name="Zhang Y."/>
            <person name="Zhao W."/>
            <person name="Zhao X.D."/>
            <person name="Zheng Y.T."/>
            <person name="Zhou J.M."/>
            <person name="Zhu Y.B."/>
            <person name="Zhang G.J."/>
            <person name="Wang J."/>
            <person name="Yao Y.G."/>
        </authorList>
    </citation>
    <scope>NUCLEOTIDE SEQUENCE [LARGE SCALE GENOMIC DNA]</scope>
</reference>
<dbReference type="InParanoid" id="L9JE33"/>
<feature type="transmembrane region" description="Helical" evidence="13">
    <location>
        <begin position="633"/>
        <end position="658"/>
    </location>
</feature>
<feature type="region of interest" description="Disordered" evidence="12">
    <location>
        <begin position="444"/>
        <end position="483"/>
    </location>
</feature>
<evidence type="ECO:0000256" key="4">
    <source>
        <dbReference type="ARBA" id="ARBA00022692"/>
    </source>
</evidence>
<dbReference type="PANTHER" id="PTHR31258:SF2">
    <property type="entry name" value="TRANSMEMBRANE PROTEIN 54"/>
    <property type="match status" value="1"/>
</dbReference>
<dbReference type="CDD" id="cd20355">
    <property type="entry name" value="Rcat_RBR_RNF19"/>
    <property type="match status" value="1"/>
</dbReference>
<evidence type="ECO:0000256" key="11">
    <source>
        <dbReference type="ARBA" id="ARBA00023136"/>
    </source>
</evidence>
<feature type="region of interest" description="Disordered" evidence="12">
    <location>
        <begin position="1"/>
        <end position="27"/>
    </location>
</feature>
<keyword evidence="9" id="KW-0862">Zinc</keyword>
<evidence type="ECO:0000256" key="9">
    <source>
        <dbReference type="ARBA" id="ARBA00022833"/>
    </source>
</evidence>
<accession>L9JE33</accession>
<dbReference type="GO" id="GO:0008270">
    <property type="term" value="F:zinc ion binding"/>
    <property type="evidence" value="ECO:0007669"/>
    <property type="project" value="UniProtKB-KW"/>
</dbReference>
<evidence type="ECO:0000259" key="14">
    <source>
        <dbReference type="PROSITE" id="PS51873"/>
    </source>
</evidence>
<evidence type="ECO:0000256" key="5">
    <source>
        <dbReference type="ARBA" id="ARBA00022723"/>
    </source>
</evidence>
<keyword evidence="4 13" id="KW-0812">Transmembrane</keyword>
<dbReference type="PROSITE" id="PS51873">
    <property type="entry name" value="TRIAD"/>
    <property type="match status" value="1"/>
</dbReference>
<evidence type="ECO:0000256" key="6">
    <source>
        <dbReference type="ARBA" id="ARBA00022737"/>
    </source>
</evidence>
<dbReference type="Pfam" id="PF12304">
    <property type="entry name" value="BCLP"/>
    <property type="match status" value="1"/>
</dbReference>
<evidence type="ECO:0000256" key="1">
    <source>
        <dbReference type="ARBA" id="ARBA00004141"/>
    </source>
</evidence>
<comment type="similarity">
    <text evidence="2">Belongs to the TMEM54 family.</text>
</comment>
<dbReference type="PANTHER" id="PTHR31258">
    <property type="entry name" value="KERATINOCYTE-ASSOCIATED PROTEIN 3"/>
    <property type="match status" value="1"/>
</dbReference>
<keyword evidence="16" id="KW-1185">Reference proteome</keyword>
<dbReference type="Gene3D" id="1.20.120.1750">
    <property type="match status" value="1"/>
</dbReference>
<keyword evidence="7" id="KW-0863">Zinc-finger</keyword>
<keyword evidence="5" id="KW-0479">Metal-binding</keyword>
<evidence type="ECO:0000256" key="7">
    <source>
        <dbReference type="ARBA" id="ARBA00022771"/>
    </source>
</evidence>
<keyword evidence="11 13" id="KW-0472">Membrane</keyword>
<dbReference type="FunCoup" id="L9JE33">
    <property type="interactions" value="750"/>
</dbReference>
<feature type="transmembrane region" description="Helical" evidence="13">
    <location>
        <begin position="594"/>
        <end position="621"/>
    </location>
</feature>
<proteinExistence type="inferred from homology"/>
<feature type="transmembrane region" description="Helical" evidence="13">
    <location>
        <begin position="148"/>
        <end position="181"/>
    </location>
</feature>
<feature type="transmembrane region" description="Helical" evidence="13">
    <location>
        <begin position="562"/>
        <end position="582"/>
    </location>
</feature>
<feature type="transmembrane region" description="Helical" evidence="13">
    <location>
        <begin position="95"/>
        <end position="128"/>
    </location>
</feature>
<protein>
    <submittedName>
        <fullName evidence="15">E3 ubiquitin-protein ligase RNF19B</fullName>
    </submittedName>
</protein>
<name>L9JE33_TUPCH</name>
<evidence type="ECO:0000313" key="16">
    <source>
        <dbReference type="Proteomes" id="UP000011518"/>
    </source>
</evidence>
<organism evidence="15 16">
    <name type="scientific">Tupaia chinensis</name>
    <name type="common">Chinese tree shrew</name>
    <name type="synonym">Tupaia belangeri chinensis</name>
    <dbReference type="NCBI Taxonomy" id="246437"/>
    <lineage>
        <taxon>Eukaryota</taxon>
        <taxon>Metazoa</taxon>
        <taxon>Chordata</taxon>
        <taxon>Craniata</taxon>
        <taxon>Vertebrata</taxon>
        <taxon>Euteleostomi</taxon>
        <taxon>Mammalia</taxon>
        <taxon>Eutheria</taxon>
        <taxon>Euarchontoglires</taxon>
        <taxon>Scandentia</taxon>
        <taxon>Tupaiidae</taxon>
        <taxon>Tupaia</taxon>
    </lineage>
</organism>
<keyword evidence="6" id="KW-0677">Repeat</keyword>
<dbReference type="STRING" id="246437.L9JE33"/>
<dbReference type="GO" id="GO:0016020">
    <property type="term" value="C:membrane"/>
    <property type="evidence" value="ECO:0007669"/>
    <property type="project" value="UniProtKB-SubCell"/>
</dbReference>
<evidence type="ECO:0000256" key="2">
    <source>
        <dbReference type="ARBA" id="ARBA00011030"/>
    </source>
</evidence>
<keyword evidence="8" id="KW-0833">Ubl conjugation pathway</keyword>
<gene>
    <name evidence="15" type="ORF">TREES_T100020951</name>
</gene>
<dbReference type="Pfam" id="PF22191">
    <property type="entry name" value="IBR_1"/>
    <property type="match status" value="1"/>
</dbReference>
<evidence type="ECO:0000256" key="3">
    <source>
        <dbReference type="ARBA" id="ARBA00022679"/>
    </source>
</evidence>
<evidence type="ECO:0000256" key="13">
    <source>
        <dbReference type="SAM" id="Phobius"/>
    </source>
</evidence>
<dbReference type="FunFam" id="1.20.120.1750:FF:000001">
    <property type="entry name" value="RBR-type E3 ubiquitin transferase"/>
    <property type="match status" value="1"/>
</dbReference>